<dbReference type="STRING" id="1280948.HY36_09755"/>
<evidence type="ECO:0000313" key="3">
    <source>
        <dbReference type="Proteomes" id="UP000024547"/>
    </source>
</evidence>
<name>A0A059DYS1_9PROT</name>
<reference evidence="2 3" key="1">
    <citation type="journal article" date="2014" name="Antonie Van Leeuwenhoek">
        <title>Hyphomonas beringensis sp. nov. and Hyphomonas chukchiensis sp. nov., isolated from surface seawater of the Bering Sea and Chukchi Sea.</title>
        <authorList>
            <person name="Li C."/>
            <person name="Lai Q."/>
            <person name="Li G."/>
            <person name="Dong C."/>
            <person name="Wang J."/>
            <person name="Liao Y."/>
            <person name="Shao Z."/>
        </authorList>
    </citation>
    <scope>NUCLEOTIDE SEQUENCE [LARGE SCALE GENOMIC DNA]</scope>
    <source>
        <strain evidence="2 3">22II1-22F38</strain>
    </source>
</reference>
<evidence type="ECO:0000256" key="1">
    <source>
        <dbReference type="SAM" id="Phobius"/>
    </source>
</evidence>
<dbReference type="PATRIC" id="fig|1280948.3.peg.3069"/>
<dbReference type="eggNOG" id="ENOG50330QK">
    <property type="taxonomic scope" value="Bacteria"/>
</dbReference>
<gene>
    <name evidence="2" type="ORF">HY36_09755</name>
</gene>
<dbReference type="AlphaFoldDB" id="A0A059DYS1"/>
<accession>A0A059DYS1</accession>
<sequence length="228" mass="24878">MKFFFDPDLIARTYRDPLAVASLVVDLLPIVAVLVFGWGATPLVALYWLENLVIGLFTVLRIVATGFANVANVFGAIFMVPFFTVHYGMFCYGHGVFLRAFAKDGGVGSPGVGDLISWALGSGQGMAYFVLAILIMNGVFYVSDFLIRGEYRNANLATEMFSPYGRIVTLHVAIILGALLAFGSDEPLFGVLLLILMRVVFGIAFSAYRQHRRDREIGAGMDELGSTV</sequence>
<proteinExistence type="predicted"/>
<feature type="transmembrane region" description="Helical" evidence="1">
    <location>
        <begin position="188"/>
        <end position="208"/>
    </location>
</feature>
<keyword evidence="1" id="KW-0812">Transmembrane</keyword>
<keyword evidence="1" id="KW-0472">Membrane</keyword>
<feature type="transmembrane region" description="Helical" evidence="1">
    <location>
        <begin position="20"/>
        <end position="39"/>
    </location>
</feature>
<dbReference type="OrthoDB" id="278054at2"/>
<protein>
    <submittedName>
        <fullName evidence="2">Uncharacterized protein</fullName>
    </submittedName>
</protein>
<dbReference type="InterPro" id="IPR045466">
    <property type="entry name" value="DUF6498"/>
</dbReference>
<feature type="transmembrane region" description="Helical" evidence="1">
    <location>
        <begin position="70"/>
        <end position="89"/>
    </location>
</feature>
<dbReference type="Pfam" id="PF20108">
    <property type="entry name" value="DUF6498"/>
    <property type="match status" value="1"/>
</dbReference>
<keyword evidence="3" id="KW-1185">Reference proteome</keyword>
<dbReference type="EMBL" id="AWFH01000056">
    <property type="protein sequence ID" value="KCZ58654.1"/>
    <property type="molecule type" value="Genomic_DNA"/>
</dbReference>
<feature type="transmembrane region" description="Helical" evidence="1">
    <location>
        <begin position="125"/>
        <end position="143"/>
    </location>
</feature>
<comment type="caution">
    <text evidence="2">The sequence shown here is derived from an EMBL/GenBank/DDBJ whole genome shotgun (WGS) entry which is preliminary data.</text>
</comment>
<evidence type="ECO:0000313" key="2">
    <source>
        <dbReference type="EMBL" id="KCZ58654.1"/>
    </source>
</evidence>
<dbReference type="RefSeq" id="WP_051602853.1">
    <property type="nucleotide sequence ID" value="NZ_AWFH01000056.1"/>
</dbReference>
<keyword evidence="1" id="KW-1133">Transmembrane helix</keyword>
<feature type="transmembrane region" description="Helical" evidence="1">
    <location>
        <begin position="164"/>
        <end position="182"/>
    </location>
</feature>
<organism evidence="2 3">
    <name type="scientific">Hyphomonas atlantica</name>
    <dbReference type="NCBI Taxonomy" id="1280948"/>
    <lineage>
        <taxon>Bacteria</taxon>
        <taxon>Pseudomonadati</taxon>
        <taxon>Pseudomonadota</taxon>
        <taxon>Alphaproteobacteria</taxon>
        <taxon>Hyphomonadales</taxon>
        <taxon>Hyphomonadaceae</taxon>
        <taxon>Hyphomonas</taxon>
    </lineage>
</organism>
<dbReference type="Proteomes" id="UP000024547">
    <property type="component" value="Unassembled WGS sequence"/>
</dbReference>